<dbReference type="RefSeq" id="WP_167999022.1">
    <property type="nucleotide sequence ID" value="NZ_JAATEO010000001.1"/>
</dbReference>
<protein>
    <recommendedName>
        <fullName evidence="4">Tetratricopeptide repeat protein</fullName>
    </recommendedName>
</protein>
<keyword evidence="3" id="KW-1185">Reference proteome</keyword>
<gene>
    <name evidence="2" type="ORF">HCJ94_00965</name>
</gene>
<organism evidence="2 3">
    <name type="scientific">Micromonospora thermarum</name>
    <dbReference type="NCBI Taxonomy" id="2720024"/>
    <lineage>
        <taxon>Bacteria</taxon>
        <taxon>Bacillati</taxon>
        <taxon>Actinomycetota</taxon>
        <taxon>Actinomycetes</taxon>
        <taxon>Micromonosporales</taxon>
        <taxon>Micromonosporaceae</taxon>
        <taxon>Micromonospora</taxon>
    </lineage>
</organism>
<dbReference type="SUPFAM" id="SSF48452">
    <property type="entry name" value="TPR-like"/>
    <property type="match status" value="1"/>
</dbReference>
<dbReference type="Proteomes" id="UP000783871">
    <property type="component" value="Unassembled WGS sequence"/>
</dbReference>
<evidence type="ECO:0008006" key="4">
    <source>
        <dbReference type="Google" id="ProtNLM"/>
    </source>
</evidence>
<name>A0ABX0Z0S3_9ACTN</name>
<dbReference type="InterPro" id="IPR011990">
    <property type="entry name" value="TPR-like_helical_dom_sf"/>
</dbReference>
<reference evidence="2 3" key="1">
    <citation type="submission" date="2020-03" db="EMBL/GenBank/DDBJ databases">
        <title>WGS of actinomycetes isolated from Thailand.</title>
        <authorList>
            <person name="Thawai C."/>
        </authorList>
    </citation>
    <scope>NUCLEOTIDE SEQUENCE [LARGE SCALE GENOMIC DNA]</scope>
    <source>
        <strain evidence="2 3">HSS6-12</strain>
    </source>
</reference>
<accession>A0ABX0Z0S3</accession>
<evidence type="ECO:0000256" key="1">
    <source>
        <dbReference type="SAM" id="MobiDB-lite"/>
    </source>
</evidence>
<dbReference type="EMBL" id="JAATEO010000001">
    <property type="protein sequence ID" value="NJP30599.1"/>
    <property type="molecule type" value="Genomic_DNA"/>
</dbReference>
<comment type="caution">
    <text evidence="2">The sequence shown here is derived from an EMBL/GenBank/DDBJ whole genome shotgun (WGS) entry which is preliminary data.</text>
</comment>
<evidence type="ECO:0000313" key="3">
    <source>
        <dbReference type="Proteomes" id="UP000783871"/>
    </source>
</evidence>
<feature type="region of interest" description="Disordered" evidence="1">
    <location>
        <begin position="52"/>
        <end position="71"/>
    </location>
</feature>
<dbReference type="Gene3D" id="1.25.40.10">
    <property type="entry name" value="Tetratricopeptide repeat domain"/>
    <property type="match status" value="1"/>
</dbReference>
<evidence type="ECO:0000313" key="2">
    <source>
        <dbReference type="EMBL" id="NJP30599.1"/>
    </source>
</evidence>
<sequence length="389" mass="41863">MAFPRKCSHDFIDAAVQQVAALRDSGHRGPISAVARELNIDRRLVQEWVSKTRTPSAAPAPPPAHQSAEDPAPVLLPADLMLCRTCEQPMTSTPDGNRLVYQCPGDCRRHGLDAAAVADTVGQAILHHTPNIVTAPDHPKSTNLAAAHASRVIARVTAGPTTTDLRFTWRTALAPTPGQEGPALAERLRSARALTATDPVRARETLRDALTGVDPATTTADPTLADAAHLYAELLIRLGNPVAAIRWATYTHHSHAHLRGPSARPTLAAAHTLATAHRQAGHHQRAYHVYRHLADQLITTAGPDAHPTLATQATLALVLRDLGHCAAARRLLADTITAHRRTHPHHPATARMLHHLHQMRQQCAERGHDHPDIETHTAEETAAAQPGGS</sequence>
<proteinExistence type="predicted"/>